<dbReference type="RefSeq" id="WP_199567674.1">
    <property type="nucleotide sequence ID" value="NZ_JAENBP010000003.1"/>
</dbReference>
<protein>
    <submittedName>
        <fullName evidence="7">Bax inhibitor-1/YccA family protein</fullName>
    </submittedName>
</protein>
<dbReference type="Proteomes" id="UP000644875">
    <property type="component" value="Unassembled WGS sequence"/>
</dbReference>
<feature type="transmembrane region" description="Helical" evidence="6">
    <location>
        <begin position="140"/>
        <end position="158"/>
    </location>
</feature>
<comment type="caution">
    <text evidence="7">The sequence shown here is derived from an EMBL/GenBank/DDBJ whole genome shotgun (WGS) entry which is preliminary data.</text>
</comment>
<feature type="transmembrane region" description="Helical" evidence="6">
    <location>
        <begin position="201"/>
        <end position="224"/>
    </location>
</feature>
<dbReference type="GO" id="GO:0005886">
    <property type="term" value="C:plasma membrane"/>
    <property type="evidence" value="ECO:0007669"/>
    <property type="project" value="TreeGrafter"/>
</dbReference>
<keyword evidence="4 6" id="KW-1133">Transmembrane helix</keyword>
<evidence type="ECO:0000256" key="2">
    <source>
        <dbReference type="ARBA" id="ARBA00010350"/>
    </source>
</evidence>
<dbReference type="PANTHER" id="PTHR23291">
    <property type="entry name" value="BAX INHIBITOR-RELATED"/>
    <property type="match status" value="1"/>
</dbReference>
<comment type="subcellular location">
    <subcellularLocation>
        <location evidence="1">Membrane</location>
        <topology evidence="1">Multi-pass membrane protein</topology>
    </subcellularLocation>
</comment>
<evidence type="ECO:0000256" key="6">
    <source>
        <dbReference type="RuleBase" id="RU004379"/>
    </source>
</evidence>
<proteinExistence type="inferred from homology"/>
<gene>
    <name evidence="7" type="ORF">JHK64_03765</name>
</gene>
<reference evidence="7 8" key="1">
    <citation type="journal article" date="2021" name="Int. J. Syst. Evol. Microbiol.">
        <title>Streptococcus vicugnae sp. nov., isolated from faeces of alpacas (Vicugna pacos) and cattle (Bos taurus), Streptococcus zalophi sp. nov., and Streptococcus pacificus sp. nov., isolated from respiratory tract of California sea lions (Zalophus californianus).</title>
        <authorList>
            <person name="Volokhov D.V."/>
            <person name="Zagorodnyaya T.A."/>
            <person name="Shen Z."/>
            <person name="Blom J."/>
            <person name="Furtak V.A."/>
            <person name="Eisenberg T."/>
            <person name="Fan P."/>
            <person name="Jeong K.C."/>
            <person name="Gao Y."/>
            <person name="Zhang S."/>
            <person name="Amselle M."/>
        </authorList>
    </citation>
    <scope>NUCLEOTIDE SEQUENCE [LARGE SCALE GENOMIC DNA]</scope>
    <source>
        <strain evidence="8">CSL7508-lung</strain>
    </source>
</reference>
<dbReference type="EMBL" id="JAENBP010000003">
    <property type="protein sequence ID" value="MBJ8349751.1"/>
    <property type="molecule type" value="Genomic_DNA"/>
</dbReference>
<dbReference type="InterPro" id="IPR006214">
    <property type="entry name" value="Bax_inhibitor_1-related"/>
</dbReference>
<evidence type="ECO:0000313" key="7">
    <source>
        <dbReference type="EMBL" id="MBJ8349751.1"/>
    </source>
</evidence>
<comment type="similarity">
    <text evidence="2 6">Belongs to the BI1 family.</text>
</comment>
<dbReference type="CDD" id="cd10432">
    <property type="entry name" value="BI-1-like_bacterial"/>
    <property type="match status" value="1"/>
</dbReference>
<dbReference type="AlphaFoldDB" id="A0A934P9P9"/>
<feature type="transmembrane region" description="Helical" evidence="6">
    <location>
        <begin position="81"/>
        <end position="102"/>
    </location>
</feature>
<dbReference type="PANTHER" id="PTHR23291:SF50">
    <property type="entry name" value="PROTEIN LIFEGUARD 4"/>
    <property type="match status" value="1"/>
</dbReference>
<evidence type="ECO:0000256" key="3">
    <source>
        <dbReference type="ARBA" id="ARBA00022692"/>
    </source>
</evidence>
<dbReference type="Pfam" id="PF01027">
    <property type="entry name" value="Bax1-I"/>
    <property type="match status" value="1"/>
</dbReference>
<feature type="transmembrane region" description="Helical" evidence="6">
    <location>
        <begin position="55"/>
        <end position="75"/>
    </location>
</feature>
<feature type="transmembrane region" description="Helical" evidence="6">
    <location>
        <begin position="109"/>
        <end position="128"/>
    </location>
</feature>
<feature type="transmembrane region" description="Helical" evidence="6">
    <location>
        <begin position="20"/>
        <end position="43"/>
    </location>
</feature>
<keyword evidence="3 6" id="KW-0812">Transmembrane</keyword>
<evidence type="ECO:0000256" key="4">
    <source>
        <dbReference type="ARBA" id="ARBA00022989"/>
    </source>
</evidence>
<feature type="transmembrane region" description="Helical" evidence="6">
    <location>
        <begin position="163"/>
        <end position="181"/>
    </location>
</feature>
<keyword evidence="5 6" id="KW-0472">Membrane</keyword>
<evidence type="ECO:0000256" key="1">
    <source>
        <dbReference type="ARBA" id="ARBA00004141"/>
    </source>
</evidence>
<evidence type="ECO:0000313" key="8">
    <source>
        <dbReference type="Proteomes" id="UP000644875"/>
    </source>
</evidence>
<organism evidence="7 8">
    <name type="scientific">Streptococcus zalophi</name>
    <dbReference type="NCBI Taxonomy" id="640031"/>
    <lineage>
        <taxon>Bacteria</taxon>
        <taxon>Bacillati</taxon>
        <taxon>Bacillota</taxon>
        <taxon>Bacilli</taxon>
        <taxon>Lactobacillales</taxon>
        <taxon>Streptococcaceae</taxon>
        <taxon>Streptococcus</taxon>
    </lineage>
</organism>
<name>A0A934P9P9_9STRE</name>
<evidence type="ECO:0000256" key="5">
    <source>
        <dbReference type="ARBA" id="ARBA00023136"/>
    </source>
</evidence>
<keyword evidence="8" id="KW-1185">Reference proteome</keyword>
<sequence length="228" mass="25044">MNNNIYTETQTGLNRFFARVYGLVGMGILLSAIVSAGMLYIFTDTFVDILINQPMIYFGAMAVELVLVFWAASVARQNSPLALPLFLIYSALNGFTLSFIIAQYAQTTVVAAFVSSSILFFVMAIIGRVTKKDLSGMGKALIAALIGLIITSIVNMFLASGPLSLMISMVSVVIFSGLIAYDNQRIKRVYEESNGQVLDGWAVSLALSLYLDFINLFISLLRIFGRRR</sequence>
<accession>A0A934P9P9</accession>